<evidence type="ECO:0008006" key="4">
    <source>
        <dbReference type="Google" id="ProtNLM"/>
    </source>
</evidence>
<gene>
    <name evidence="2" type="ORF">ABW16_01650</name>
</gene>
<evidence type="ECO:0000313" key="2">
    <source>
        <dbReference type="EMBL" id="KLO31571.1"/>
    </source>
</evidence>
<dbReference type="RefSeq" id="WP_047317357.1">
    <property type="nucleotide sequence ID" value="NZ_LDPO01000001.1"/>
</dbReference>
<keyword evidence="1" id="KW-1133">Transmembrane helix</keyword>
<name>A0ABR5FKQ0_9MYCO</name>
<feature type="transmembrane region" description="Helical" evidence="1">
    <location>
        <begin position="12"/>
        <end position="31"/>
    </location>
</feature>
<dbReference type="Proteomes" id="UP000036464">
    <property type="component" value="Unassembled WGS sequence"/>
</dbReference>
<comment type="caution">
    <text evidence="2">The sequence shown here is derived from an EMBL/GenBank/DDBJ whole genome shotgun (WGS) entry which is preliminary data.</text>
</comment>
<organism evidence="2 3">
    <name type="scientific">Mycolicibacter heraklionensis</name>
    <dbReference type="NCBI Taxonomy" id="512402"/>
    <lineage>
        <taxon>Bacteria</taxon>
        <taxon>Bacillati</taxon>
        <taxon>Actinomycetota</taxon>
        <taxon>Actinomycetes</taxon>
        <taxon>Mycobacteriales</taxon>
        <taxon>Mycobacteriaceae</taxon>
        <taxon>Mycolicibacter</taxon>
    </lineage>
</organism>
<feature type="transmembrane region" description="Helical" evidence="1">
    <location>
        <begin position="43"/>
        <end position="61"/>
    </location>
</feature>
<accession>A0ABR5FKQ0</accession>
<reference evidence="2 3" key="1">
    <citation type="submission" date="2015-05" db="EMBL/GenBank/DDBJ databases">
        <title>Genome sequence of Mycobacterium heraklionense Davo strain.</title>
        <authorList>
            <person name="Greninger A.L."/>
            <person name="Cunningham G."/>
            <person name="Miller S."/>
        </authorList>
    </citation>
    <scope>NUCLEOTIDE SEQUENCE [LARGE SCALE GENOMIC DNA]</scope>
    <source>
        <strain evidence="2 3">Davo</strain>
    </source>
</reference>
<protein>
    <recommendedName>
        <fullName evidence="4">Holin</fullName>
    </recommendedName>
</protein>
<evidence type="ECO:0000256" key="1">
    <source>
        <dbReference type="SAM" id="Phobius"/>
    </source>
</evidence>
<keyword evidence="1" id="KW-0472">Membrane</keyword>
<dbReference type="EMBL" id="LDPO01000001">
    <property type="protein sequence ID" value="KLO31571.1"/>
    <property type="molecule type" value="Genomic_DNA"/>
</dbReference>
<keyword evidence="1" id="KW-0812">Transmembrane</keyword>
<evidence type="ECO:0000313" key="3">
    <source>
        <dbReference type="Proteomes" id="UP000036464"/>
    </source>
</evidence>
<sequence>MALKLPTGIHKDLQFVIAALTGLGAIITGILQSPIGPLVPTTWGAVLTGALTAIATVSGFLKKADTVLASVDALP</sequence>
<proteinExistence type="predicted"/>
<keyword evidence="3" id="KW-1185">Reference proteome</keyword>